<organism evidence="3 4">
    <name type="scientific">Calidifontibacillus erzurumensis</name>
    <dbReference type="NCBI Taxonomy" id="2741433"/>
    <lineage>
        <taxon>Bacteria</taxon>
        <taxon>Bacillati</taxon>
        <taxon>Bacillota</taxon>
        <taxon>Bacilli</taxon>
        <taxon>Bacillales</taxon>
        <taxon>Bacillaceae</taxon>
        <taxon>Calidifontibacillus/Schinkia group</taxon>
        <taxon>Calidifontibacillus</taxon>
    </lineage>
</organism>
<feature type="transmembrane region" description="Helical" evidence="1">
    <location>
        <begin position="598"/>
        <end position="617"/>
    </location>
</feature>
<dbReference type="Proteomes" id="UP000625804">
    <property type="component" value="Unassembled WGS sequence"/>
</dbReference>
<dbReference type="EMBL" id="JABTTE010000040">
    <property type="protein sequence ID" value="NSL53329.1"/>
    <property type="molecule type" value="Genomic_DNA"/>
</dbReference>
<evidence type="ECO:0000313" key="4">
    <source>
        <dbReference type="Proteomes" id="UP000625804"/>
    </source>
</evidence>
<dbReference type="InterPro" id="IPR002931">
    <property type="entry name" value="Transglutaminase-like"/>
</dbReference>
<evidence type="ECO:0000313" key="3">
    <source>
        <dbReference type="EMBL" id="NSL53329.1"/>
    </source>
</evidence>
<feature type="domain" description="Transglutaminase-like" evidence="2">
    <location>
        <begin position="465"/>
        <end position="540"/>
    </location>
</feature>
<comment type="caution">
    <text evidence="3">The sequence shown here is derived from an EMBL/GenBank/DDBJ whole genome shotgun (WGS) entry which is preliminary data.</text>
</comment>
<evidence type="ECO:0000259" key="2">
    <source>
        <dbReference type="SMART" id="SM00460"/>
    </source>
</evidence>
<dbReference type="Pfam" id="PF01841">
    <property type="entry name" value="Transglut_core"/>
    <property type="match status" value="1"/>
</dbReference>
<feature type="transmembrane region" description="Helical" evidence="1">
    <location>
        <begin position="166"/>
        <end position="183"/>
    </location>
</feature>
<dbReference type="SMART" id="SM00460">
    <property type="entry name" value="TGc"/>
    <property type="match status" value="1"/>
</dbReference>
<keyword evidence="4" id="KW-1185">Reference proteome</keyword>
<feature type="transmembrane region" description="Helical" evidence="1">
    <location>
        <begin position="141"/>
        <end position="160"/>
    </location>
</feature>
<evidence type="ECO:0000256" key="1">
    <source>
        <dbReference type="SAM" id="Phobius"/>
    </source>
</evidence>
<accession>A0A8J8GG76</accession>
<reference evidence="3" key="1">
    <citation type="submission" date="2020-06" db="EMBL/GenBank/DDBJ databases">
        <title>A novel thermopfilic bacterium from Erzurum, Turkey.</title>
        <authorList>
            <person name="Adiguzel A."/>
            <person name="Ay H."/>
            <person name="Baltaci M.O."/>
        </authorList>
    </citation>
    <scope>NUCLEOTIDE SEQUENCE</scope>
    <source>
        <strain evidence="3">P2</strain>
    </source>
</reference>
<dbReference type="InterPro" id="IPR025403">
    <property type="entry name" value="TgpA-like_C"/>
</dbReference>
<feature type="transmembrane region" description="Helical" evidence="1">
    <location>
        <begin position="67"/>
        <end position="92"/>
    </location>
</feature>
<dbReference type="Pfam" id="PF13559">
    <property type="entry name" value="DUF4129"/>
    <property type="match status" value="1"/>
</dbReference>
<proteinExistence type="predicted"/>
<feature type="transmembrane region" description="Helical" evidence="1">
    <location>
        <begin position="112"/>
        <end position="134"/>
    </location>
</feature>
<keyword evidence="1" id="KW-0812">Transmembrane</keyword>
<dbReference type="AlphaFoldDB" id="A0A8J8GG76"/>
<keyword evidence="1" id="KW-0472">Membrane</keyword>
<dbReference type="InterPro" id="IPR038765">
    <property type="entry name" value="Papain-like_cys_pep_sf"/>
</dbReference>
<dbReference type="PANTHER" id="PTHR42736:SF1">
    <property type="entry name" value="PROTEIN-GLUTAMINE GAMMA-GLUTAMYLTRANSFERASE"/>
    <property type="match status" value="1"/>
</dbReference>
<sequence>MIKLRQLNFYKISLYILGFMIFWEWLRPLEIVTDTANAIYFVLFAFVCFLFYFIGLPFWLSVLLRLVFLFYILHILFFEGSFLDLKWLYYFYSDFLLNFDALLALRWFELSNLFRTFLFLILLWVMAYLFQYWLFQVKKIFAFYVVTIIFLAILDTFTRYDADSAIVRTMAIGLFMLGLLQMSRLKEREAVNVRAYWLLIFSAMVAIAVGIGLHAPKAEPQWPDPVPFIKSAAKEAVLGNSVRKIGYGIDDSRLGGTLVMDRTTVFTAQVNEEHYWRVESKDFYTGKGWEVSENIPPTFINKDDIYLGILENVDKEKNLTANVLFENAGFHPHIVYPVDPVSIKTAPYIELAIDRMTGKFFAAENGAVVQLGSYKVIYDLPRFSIEALKLANSGDHPYIKKLYTQLPPLLPDRVKELAANITKDKATRYEKVKAVENYFAQNGFIYETRNIAIPSEDEDYVDQFLFETKKGYCDNFSSAMIVLLRSIDIPSRWVKGYTQGDLVKTLDNGKKLYKVTNANAHSWVEVYFPGIGWVPFEPTKGFRNPVTFTESTIPQMPQAGQNEELLNNQNDGKEKKENEQTKDIYQMNSGILKNFKQLMKNLGILIGLAILLVVLAFKGRKKWYPYWYKISTRLNKNTVSPNHMFERLFLLLESKGLKVERGETLREFASRVDAYFGTSEMRQITDVYEKYLYAGSIRKIEDWEKVRKLLENLTKKILS</sequence>
<feature type="transmembrane region" description="Helical" evidence="1">
    <location>
        <begin position="195"/>
        <end position="215"/>
    </location>
</feature>
<feature type="transmembrane region" description="Helical" evidence="1">
    <location>
        <begin position="7"/>
        <end position="26"/>
    </location>
</feature>
<dbReference type="PANTHER" id="PTHR42736">
    <property type="entry name" value="PROTEIN-GLUTAMINE GAMMA-GLUTAMYLTRANSFERASE"/>
    <property type="match status" value="1"/>
</dbReference>
<dbReference type="Gene3D" id="3.10.620.30">
    <property type="match status" value="1"/>
</dbReference>
<dbReference type="InterPro" id="IPR052901">
    <property type="entry name" value="Bact_TGase-like"/>
</dbReference>
<gene>
    <name evidence="3" type="ORF">HR057_16435</name>
</gene>
<name>A0A8J8GG76_9BACI</name>
<protein>
    <submittedName>
        <fullName evidence="3">DUF4129 domain-containing protein</fullName>
    </submittedName>
</protein>
<dbReference type="SUPFAM" id="SSF54001">
    <property type="entry name" value="Cysteine proteinases"/>
    <property type="match status" value="1"/>
</dbReference>
<keyword evidence="1" id="KW-1133">Transmembrane helix</keyword>
<feature type="transmembrane region" description="Helical" evidence="1">
    <location>
        <begin position="38"/>
        <end position="60"/>
    </location>
</feature>